<evidence type="ECO:0000313" key="12">
    <source>
        <dbReference type="Proteomes" id="UP000996601"/>
    </source>
</evidence>
<dbReference type="Pfam" id="PF13188">
    <property type="entry name" value="PAS_8"/>
    <property type="match status" value="1"/>
</dbReference>
<evidence type="ECO:0000256" key="7">
    <source>
        <dbReference type="ARBA" id="ARBA00022777"/>
    </source>
</evidence>
<protein>
    <recommendedName>
        <fullName evidence="3">Blue-light-activated histidine kinase</fullName>
        <ecNumber evidence="2">2.7.13.3</ecNumber>
    </recommendedName>
</protein>
<proteinExistence type="predicted"/>
<keyword evidence="5" id="KW-0808">Transferase</keyword>
<dbReference type="Pfam" id="PF07536">
    <property type="entry name" value="HWE_HK"/>
    <property type="match status" value="1"/>
</dbReference>
<dbReference type="InterPro" id="IPR029016">
    <property type="entry name" value="GAF-like_dom_sf"/>
</dbReference>
<dbReference type="EC" id="2.7.13.3" evidence="2"/>
<dbReference type="SUPFAM" id="SSF55785">
    <property type="entry name" value="PYP-like sensor domain (PAS domain)"/>
    <property type="match status" value="1"/>
</dbReference>
<dbReference type="PANTHER" id="PTHR43102:SF2">
    <property type="entry name" value="GAF DOMAIN-CONTAINING PROTEIN"/>
    <property type="match status" value="1"/>
</dbReference>
<evidence type="ECO:0000256" key="5">
    <source>
        <dbReference type="ARBA" id="ARBA00022679"/>
    </source>
</evidence>
<feature type="domain" description="GAF" evidence="9">
    <location>
        <begin position="25"/>
        <end position="169"/>
    </location>
</feature>
<evidence type="ECO:0000259" key="10">
    <source>
        <dbReference type="SMART" id="SM00911"/>
    </source>
</evidence>
<dbReference type="Gene3D" id="3.30.450.40">
    <property type="match status" value="1"/>
</dbReference>
<evidence type="ECO:0000256" key="1">
    <source>
        <dbReference type="ARBA" id="ARBA00000085"/>
    </source>
</evidence>
<dbReference type="PANTHER" id="PTHR43102">
    <property type="entry name" value="SLR1143 PROTEIN"/>
    <property type="match status" value="1"/>
</dbReference>
<comment type="caution">
    <text evidence="11">The sequence shown here is derived from an EMBL/GenBank/DDBJ whole genome shotgun (WGS) entry which is preliminary data.</text>
</comment>
<sequence>MPPPPYTTDATRLASLASYDILDTPPEQGFDDIVGLACLLCETPVALVSLVAGNRQWFKARIGFEPCETDLDRSVCAHALVEDDLLVITDLRNDERTRENPLVTGEPHIRFYAGAPLRDVDGNVLGSLCVIDGTPRPGGLTASQADGLRALARQVMTQMHLRKAVLERDTAMSRQKEGDRKRYESEEQYRLLFEAIEDGFCIVEMKFDGDVPTDYRFVEINPAFATQTGLVDAQGKWMRDLAPNHEQHWFDIYGGVALSGEPVRFEHVAKELSERWFDVHAFRVGDPNSHRVGILFTDKSERKEAENLKWLAEEAQTVRNEELSHRMKNTFAMVQAIATQTLRSVADRAPVDAFTDRLHALSTAHDVLLQQSWSNASLGDVVSAVLANFMSAKNLAVDGPSVDLGPRATLSISLLLHELATNATKYGSLLNPDGLVIVTWHLRDLGGEDELVFNWKEKGGPPAVEPNGKGFGSKLIRMGLIGTGGVDVRFEPSGFEAEFHAPLAQVQMS</sequence>
<name>A0ABT1RBB4_9HYPH</name>
<evidence type="ECO:0000259" key="9">
    <source>
        <dbReference type="SMART" id="SM00065"/>
    </source>
</evidence>
<dbReference type="EMBL" id="WHSB02000008">
    <property type="protein sequence ID" value="MCQ4632485.1"/>
    <property type="molecule type" value="Genomic_DNA"/>
</dbReference>
<organism evidence="11 12">
    <name type="scientific">Shinella lacus</name>
    <dbReference type="NCBI Taxonomy" id="2654216"/>
    <lineage>
        <taxon>Bacteria</taxon>
        <taxon>Pseudomonadati</taxon>
        <taxon>Pseudomonadota</taxon>
        <taxon>Alphaproteobacteria</taxon>
        <taxon>Hyphomicrobiales</taxon>
        <taxon>Rhizobiaceae</taxon>
        <taxon>Shinella</taxon>
    </lineage>
</organism>
<evidence type="ECO:0000313" key="11">
    <source>
        <dbReference type="EMBL" id="MCQ4632485.1"/>
    </source>
</evidence>
<keyword evidence="4" id="KW-0597">Phosphoprotein</keyword>
<dbReference type="InterPro" id="IPR011102">
    <property type="entry name" value="Sig_transdc_His_kinase_HWE"/>
</dbReference>
<evidence type="ECO:0000256" key="2">
    <source>
        <dbReference type="ARBA" id="ARBA00012438"/>
    </source>
</evidence>
<dbReference type="Proteomes" id="UP000996601">
    <property type="component" value="Unassembled WGS sequence"/>
</dbReference>
<dbReference type="Gene3D" id="3.30.450.20">
    <property type="entry name" value="PAS domain"/>
    <property type="match status" value="1"/>
</dbReference>
<keyword evidence="8" id="KW-0067">ATP-binding</keyword>
<evidence type="ECO:0000256" key="8">
    <source>
        <dbReference type="ARBA" id="ARBA00022840"/>
    </source>
</evidence>
<accession>A0ABT1RBB4</accession>
<dbReference type="Pfam" id="PF01590">
    <property type="entry name" value="GAF"/>
    <property type="match status" value="1"/>
</dbReference>
<dbReference type="InterPro" id="IPR000014">
    <property type="entry name" value="PAS"/>
</dbReference>
<dbReference type="InterPro" id="IPR003018">
    <property type="entry name" value="GAF"/>
</dbReference>
<comment type="catalytic activity">
    <reaction evidence="1">
        <text>ATP + protein L-histidine = ADP + protein N-phospho-L-histidine.</text>
        <dbReference type="EC" id="2.7.13.3"/>
    </reaction>
</comment>
<keyword evidence="7" id="KW-0418">Kinase</keyword>
<keyword evidence="6" id="KW-0547">Nucleotide-binding</keyword>
<feature type="domain" description="Signal transduction histidine kinase HWE region" evidence="10">
    <location>
        <begin position="322"/>
        <end position="401"/>
    </location>
</feature>
<reference evidence="11" key="1">
    <citation type="submission" date="2021-07" db="EMBL/GenBank/DDBJ databases">
        <title>Shinella sp. nov., a novel member of the genus Shinella from water.</title>
        <authorList>
            <person name="Deng Y."/>
        </authorList>
    </citation>
    <scope>NUCLEOTIDE SEQUENCE</scope>
    <source>
        <strain evidence="11">CPCC 100929</strain>
    </source>
</reference>
<gene>
    <name evidence="11" type="ORF">GB927_020740</name>
</gene>
<dbReference type="SMART" id="SM00065">
    <property type="entry name" value="GAF"/>
    <property type="match status" value="1"/>
</dbReference>
<dbReference type="SMART" id="SM00911">
    <property type="entry name" value="HWE_HK"/>
    <property type="match status" value="1"/>
</dbReference>
<dbReference type="InterPro" id="IPR035965">
    <property type="entry name" value="PAS-like_dom_sf"/>
</dbReference>
<evidence type="ECO:0000256" key="3">
    <source>
        <dbReference type="ARBA" id="ARBA00021740"/>
    </source>
</evidence>
<dbReference type="NCBIfam" id="TIGR00229">
    <property type="entry name" value="sensory_box"/>
    <property type="match status" value="1"/>
</dbReference>
<evidence type="ECO:0000256" key="4">
    <source>
        <dbReference type="ARBA" id="ARBA00022553"/>
    </source>
</evidence>
<evidence type="ECO:0000256" key="6">
    <source>
        <dbReference type="ARBA" id="ARBA00022741"/>
    </source>
</evidence>
<dbReference type="SUPFAM" id="SSF55781">
    <property type="entry name" value="GAF domain-like"/>
    <property type="match status" value="1"/>
</dbReference>
<dbReference type="RefSeq" id="WP_256119121.1">
    <property type="nucleotide sequence ID" value="NZ_WHSB02000008.1"/>
</dbReference>
<keyword evidence="12" id="KW-1185">Reference proteome</keyword>